<feature type="compositionally biased region" description="Polar residues" evidence="1">
    <location>
        <begin position="47"/>
        <end position="60"/>
    </location>
</feature>
<feature type="non-terminal residue" evidence="2">
    <location>
        <position position="1"/>
    </location>
</feature>
<gene>
    <name evidence="2" type="ORF">g.40736</name>
</gene>
<feature type="compositionally biased region" description="Polar residues" evidence="1">
    <location>
        <begin position="67"/>
        <end position="83"/>
    </location>
</feature>
<organism evidence="2">
    <name type="scientific">Graphocephala atropunctata</name>
    <dbReference type="NCBI Taxonomy" id="36148"/>
    <lineage>
        <taxon>Eukaryota</taxon>
        <taxon>Metazoa</taxon>
        <taxon>Ecdysozoa</taxon>
        <taxon>Arthropoda</taxon>
        <taxon>Hexapoda</taxon>
        <taxon>Insecta</taxon>
        <taxon>Pterygota</taxon>
        <taxon>Neoptera</taxon>
        <taxon>Paraneoptera</taxon>
        <taxon>Hemiptera</taxon>
        <taxon>Auchenorrhyncha</taxon>
        <taxon>Membracoidea</taxon>
        <taxon>Cicadellidae</taxon>
        <taxon>Cicadellinae</taxon>
        <taxon>Cicadellini</taxon>
        <taxon>Graphocephala</taxon>
    </lineage>
</organism>
<name>A0A1B6K9S6_9HEMI</name>
<evidence type="ECO:0000256" key="1">
    <source>
        <dbReference type="SAM" id="MobiDB-lite"/>
    </source>
</evidence>
<protein>
    <submittedName>
        <fullName evidence="2">Uncharacterized protein</fullName>
    </submittedName>
</protein>
<accession>A0A1B6K9S6</accession>
<proteinExistence type="predicted"/>
<feature type="region of interest" description="Disordered" evidence="1">
    <location>
        <begin position="1"/>
        <end position="83"/>
    </location>
</feature>
<reference evidence="2" key="1">
    <citation type="submission" date="2015-11" db="EMBL/GenBank/DDBJ databases">
        <title>De novo transcriptome assembly of four potential Pierce s Disease insect vectors from Arizona vineyards.</title>
        <authorList>
            <person name="Tassone E.E."/>
        </authorList>
    </citation>
    <scope>NUCLEOTIDE SEQUENCE</scope>
</reference>
<evidence type="ECO:0000313" key="2">
    <source>
        <dbReference type="EMBL" id="JAT08207.1"/>
    </source>
</evidence>
<dbReference type="AlphaFoldDB" id="A0A1B6K9S6"/>
<sequence>SQQQQMPNKYTEGQQFEDLGQQSELEFGSQQQQMPDKYTVGQKTEDQGQQSELEFGSQQFPDKLVIPQQSHQPSRNSAYNSIRNQDPFDCLDSKVDELEKQLSVLLDQSGNQQFSSEPSTTDSHVIPFEDVTLRPSDDRNINYEAIQRQKVLVPDSLEQNINTEGDGFQESQSKAESSFWQHLKNKVSETYSNARNKATDLVTKVKDKMQV</sequence>
<feature type="compositionally biased region" description="Polar residues" evidence="1">
    <location>
        <begin position="1"/>
        <end position="34"/>
    </location>
</feature>
<dbReference type="EMBL" id="GEBQ01031770">
    <property type="protein sequence ID" value="JAT08207.1"/>
    <property type="molecule type" value="Transcribed_RNA"/>
</dbReference>